<reference evidence="2" key="1">
    <citation type="journal article" date="2019" name="Int. J. Syst. Evol. Microbiol.">
        <title>The Global Catalogue of Microorganisms (GCM) 10K type strain sequencing project: providing services to taxonomists for standard genome sequencing and annotation.</title>
        <authorList>
            <consortium name="The Broad Institute Genomics Platform"/>
            <consortium name="The Broad Institute Genome Sequencing Center for Infectious Disease"/>
            <person name="Wu L."/>
            <person name="Ma J."/>
        </authorList>
    </citation>
    <scope>NUCLEOTIDE SEQUENCE [LARGE SCALE GENOMIC DNA]</scope>
    <source>
        <strain evidence="2">JCM 3272</strain>
    </source>
</reference>
<organism evidence="1 2">
    <name type="scientific">Dactylosporangium salmoneum</name>
    <dbReference type="NCBI Taxonomy" id="53361"/>
    <lineage>
        <taxon>Bacteria</taxon>
        <taxon>Bacillati</taxon>
        <taxon>Actinomycetota</taxon>
        <taxon>Actinomycetes</taxon>
        <taxon>Micromonosporales</taxon>
        <taxon>Micromonosporaceae</taxon>
        <taxon>Dactylosporangium</taxon>
    </lineage>
</organism>
<protein>
    <submittedName>
        <fullName evidence="1">Uncharacterized protein</fullName>
    </submittedName>
</protein>
<proteinExistence type="predicted"/>
<evidence type="ECO:0000313" key="1">
    <source>
        <dbReference type="EMBL" id="GAA2347285.1"/>
    </source>
</evidence>
<keyword evidence="2" id="KW-1185">Reference proteome</keyword>
<accession>A0ABP5T813</accession>
<name>A0ABP5T813_9ACTN</name>
<sequence length="243" mass="28181">MNYDRYKAILRDANTIFTSDIAGAEMTVLHDDGLYRHIRFKGSGFTWFDLVTWPGNLTVKGSHGTYTFSRETDMFGFFRQSNGVNVDYWAEKTPDGRQSVKVYSEEATTKRLVEVYTEHGRQVDELQARYEVDLSTWKVTPPDQRYPRAWQGVREPVKPKTVAELRREVAEARRDGELSYEDGARRFLADWESVDIVSGVYEWDLREYDFHFVWSCHAIAWGIRQYDAVKAAPVGELVEAVAR</sequence>
<comment type="caution">
    <text evidence="1">The sequence shown here is derived from an EMBL/GenBank/DDBJ whole genome shotgun (WGS) entry which is preliminary data.</text>
</comment>
<dbReference type="EMBL" id="BAAARV010000025">
    <property type="protein sequence ID" value="GAA2347285.1"/>
    <property type="molecule type" value="Genomic_DNA"/>
</dbReference>
<dbReference type="Proteomes" id="UP001501444">
    <property type="component" value="Unassembled WGS sequence"/>
</dbReference>
<gene>
    <name evidence="1" type="ORF">GCM10010170_034740</name>
</gene>
<dbReference type="RefSeq" id="WP_344613424.1">
    <property type="nucleotide sequence ID" value="NZ_BAAARV010000025.1"/>
</dbReference>
<evidence type="ECO:0000313" key="2">
    <source>
        <dbReference type="Proteomes" id="UP001501444"/>
    </source>
</evidence>